<evidence type="ECO:0000313" key="1">
    <source>
        <dbReference type="EMBL" id="GJG26426.1"/>
    </source>
</evidence>
<protein>
    <submittedName>
        <fullName evidence="1">Uncharacterized protein</fullName>
    </submittedName>
</protein>
<dbReference type="Proteomes" id="UP000216189">
    <property type="component" value="Unassembled WGS sequence"/>
</dbReference>
<dbReference type="AlphaFoldDB" id="A0AA37MI93"/>
<accession>A0AA37MI93</accession>
<reference evidence="2 3" key="1">
    <citation type="submission" date="2017-08" db="EMBL/GenBank/DDBJ databases">
        <title>Comparative genomics of non-oral Prevotella species.</title>
        <authorList>
            <person name="Accetto T."/>
            <person name="Nograsek B."/>
            <person name="Avgustin G."/>
        </authorList>
    </citation>
    <scope>NUCLEOTIDE SEQUENCE [LARGE SCALE GENOMIC DNA]</scope>
    <source>
        <strain evidence="2 3">TC1-1</strain>
    </source>
</reference>
<dbReference type="Proteomes" id="UP000887043">
    <property type="component" value="Unassembled WGS sequence"/>
</dbReference>
<reference evidence="1" key="2">
    <citation type="submission" date="2021-08" db="EMBL/GenBank/DDBJ databases">
        <title>Prevotella lacticifex sp. nov., isolated from rumen of cow.</title>
        <authorList>
            <person name="Shinkai T."/>
            <person name="Ikeyama N."/>
            <person name="Kumagai M."/>
            <person name="Ohmori H."/>
            <person name="Sakamoto M."/>
            <person name="Ohkuma M."/>
            <person name="Mitsumori M."/>
        </authorList>
    </citation>
    <scope>NUCLEOTIDE SEQUENCE</scope>
    <source>
        <strain evidence="1">DSM 11371</strain>
    </source>
</reference>
<evidence type="ECO:0000313" key="2">
    <source>
        <dbReference type="EMBL" id="OYP56425.1"/>
    </source>
</evidence>
<evidence type="ECO:0000313" key="3">
    <source>
        <dbReference type="Proteomes" id="UP000216189"/>
    </source>
</evidence>
<proteinExistence type="predicted"/>
<comment type="caution">
    <text evidence="1">The sequence shown here is derived from an EMBL/GenBank/DDBJ whole genome shotgun (WGS) entry which is preliminary data.</text>
</comment>
<sequence>MNLKINNNYLLFACVVILTLLCFNSINSPIRFDKKRTERELAVKKRLIKIRTAEQKYRLKYRAYTGDFGKLIQEGLLADSLQYIPFSDHKKFSLQATTEIGKSGRQIPLMECSASFRDYLDGLDENSINNLIEKANNSGNFPGLKIGDLTTDNNNAGNWE</sequence>
<name>A0AA37MI93_SEGBR</name>
<dbReference type="GeneID" id="72480542"/>
<keyword evidence="3" id="KW-1185">Reference proteome</keyword>
<dbReference type="RefSeq" id="WP_006283012.1">
    <property type="nucleotide sequence ID" value="NZ_BPTR01000001.1"/>
</dbReference>
<dbReference type="EMBL" id="BPTR01000001">
    <property type="protein sequence ID" value="GJG26426.1"/>
    <property type="molecule type" value="Genomic_DNA"/>
</dbReference>
<gene>
    <name evidence="2" type="ORF">CIK91_03710</name>
    <name evidence="1" type="ORF">PRRU23_01260</name>
</gene>
<organism evidence="1 4">
    <name type="scientific">Segatella bryantii</name>
    <name type="common">Prevotella bryantii</name>
    <dbReference type="NCBI Taxonomy" id="77095"/>
    <lineage>
        <taxon>Bacteria</taxon>
        <taxon>Pseudomonadati</taxon>
        <taxon>Bacteroidota</taxon>
        <taxon>Bacteroidia</taxon>
        <taxon>Bacteroidales</taxon>
        <taxon>Prevotellaceae</taxon>
        <taxon>Segatella</taxon>
    </lineage>
</organism>
<dbReference type="EMBL" id="NPJF01000023">
    <property type="protein sequence ID" value="OYP56425.1"/>
    <property type="molecule type" value="Genomic_DNA"/>
</dbReference>
<evidence type="ECO:0000313" key="4">
    <source>
        <dbReference type="Proteomes" id="UP000887043"/>
    </source>
</evidence>